<feature type="compositionally biased region" description="Basic and acidic residues" evidence="1">
    <location>
        <begin position="103"/>
        <end position="116"/>
    </location>
</feature>
<reference evidence="4" key="1">
    <citation type="submission" date="2017-09" db="EMBL/GenBank/DDBJ databases">
        <title>FDA dAtabase for Regulatory Grade micrObial Sequences (FDA-ARGOS): Supporting development and validation of Infectious Disease Dx tests.</title>
        <authorList>
            <person name="Minogue T."/>
            <person name="Wolcott M."/>
            <person name="Wasieloski L."/>
            <person name="Aguilar W."/>
            <person name="Moore D."/>
            <person name="Tallon L."/>
            <person name="Sadzewicz L."/>
            <person name="Ott S."/>
            <person name="Zhao X."/>
            <person name="Nagaraj S."/>
            <person name="Vavikolanu K."/>
            <person name="Aluvathingal J."/>
            <person name="Nadendla S."/>
            <person name="Sichtig H."/>
        </authorList>
    </citation>
    <scope>NUCLEOTIDE SEQUENCE [LARGE SCALE GENOMIC DNA]</scope>
    <source>
        <strain evidence="4">FDAARGOS_390</strain>
    </source>
</reference>
<evidence type="ECO:0000313" key="3">
    <source>
        <dbReference type="EMBL" id="PEH37011.1"/>
    </source>
</evidence>
<evidence type="ECO:0000313" key="4">
    <source>
        <dbReference type="Proteomes" id="UP000220629"/>
    </source>
</evidence>
<dbReference type="AlphaFoldDB" id="A0A2A7S0A9"/>
<feature type="transmembrane region" description="Helical" evidence="2">
    <location>
        <begin position="27"/>
        <end position="47"/>
    </location>
</feature>
<keyword evidence="2" id="KW-0472">Membrane</keyword>
<keyword evidence="2" id="KW-0812">Transmembrane</keyword>
<evidence type="ECO:0008006" key="5">
    <source>
        <dbReference type="Google" id="ProtNLM"/>
    </source>
</evidence>
<sequence length="323" mass="34817">MLALLLLIPLFAGLVAGTRHGVLAGLAAGAVAAIAELLLLSIAGVAARRRDAKQAAARQAAAADAADLETPAAQTTQAATGAETIDADASKPYVPPPPAARSAELRARRPEDRTRAIDLLPSPLGSRPAWLDGDDGQRLPAYLGAYASYQRLSLDLDPRSTSAAAVYRQLYDGLREACAKHVDLELNRDESQPDIAPIDDLPEHFDAKRHVDDTLFVAFRTRDARWAGFRLGRDSFRLPLERLCGFALNVGIPAKGPGGYEIETIFDRPRRDTEADAQWQSHGSTFQPSLPYADRHSFALLHALSTAAQLFDVRLASSTFSDC</sequence>
<name>A0A2A7S0A9_BURGA</name>
<feature type="compositionally biased region" description="Low complexity" evidence="1">
    <location>
        <begin position="63"/>
        <end position="84"/>
    </location>
</feature>
<proteinExistence type="predicted"/>
<accession>A0A2A7S0A9</accession>
<protein>
    <recommendedName>
        <fullName evidence="5">Transmembrane protein</fullName>
    </recommendedName>
</protein>
<comment type="caution">
    <text evidence="3">The sequence shown here is derived from an EMBL/GenBank/DDBJ whole genome shotgun (WGS) entry which is preliminary data.</text>
</comment>
<dbReference type="RefSeq" id="WP_098153617.1">
    <property type="nucleotide sequence ID" value="NZ_CADEVR010000003.1"/>
</dbReference>
<dbReference type="EMBL" id="PDDY01000004">
    <property type="protein sequence ID" value="PEH37011.1"/>
    <property type="molecule type" value="Genomic_DNA"/>
</dbReference>
<organism evidence="3 4">
    <name type="scientific">Burkholderia gladioli</name>
    <name type="common">Pseudomonas marginata</name>
    <name type="synonym">Phytomonas marginata</name>
    <dbReference type="NCBI Taxonomy" id="28095"/>
    <lineage>
        <taxon>Bacteria</taxon>
        <taxon>Pseudomonadati</taxon>
        <taxon>Pseudomonadota</taxon>
        <taxon>Betaproteobacteria</taxon>
        <taxon>Burkholderiales</taxon>
        <taxon>Burkholderiaceae</taxon>
        <taxon>Burkholderia</taxon>
    </lineage>
</organism>
<feature type="region of interest" description="Disordered" evidence="1">
    <location>
        <begin position="63"/>
        <end position="119"/>
    </location>
</feature>
<dbReference type="Proteomes" id="UP000220629">
    <property type="component" value="Unassembled WGS sequence"/>
</dbReference>
<evidence type="ECO:0000256" key="2">
    <source>
        <dbReference type="SAM" id="Phobius"/>
    </source>
</evidence>
<gene>
    <name evidence="3" type="ORF">CRM94_20775</name>
</gene>
<evidence type="ECO:0000256" key="1">
    <source>
        <dbReference type="SAM" id="MobiDB-lite"/>
    </source>
</evidence>
<keyword evidence="2" id="KW-1133">Transmembrane helix</keyword>